<evidence type="ECO:0000313" key="2">
    <source>
        <dbReference type="EMBL" id="RAK26764.1"/>
    </source>
</evidence>
<proteinExistence type="predicted"/>
<dbReference type="EMBL" id="QLMJ01000026">
    <property type="protein sequence ID" value="RAK26764.1"/>
    <property type="molecule type" value="Genomic_DNA"/>
</dbReference>
<feature type="compositionally biased region" description="Low complexity" evidence="1">
    <location>
        <begin position="57"/>
        <end position="73"/>
    </location>
</feature>
<protein>
    <submittedName>
        <fullName evidence="2">Uncharacterized protein</fullName>
    </submittedName>
</protein>
<reference evidence="2 3" key="1">
    <citation type="submission" date="2018-06" db="EMBL/GenBank/DDBJ databases">
        <title>Genomic Encyclopedia of Type Strains, Phase III (KMG-III): the genomes of soil and plant-associated and newly described type strains.</title>
        <authorList>
            <person name="Whitman W."/>
        </authorList>
    </citation>
    <scope>NUCLEOTIDE SEQUENCE [LARGE SCALE GENOMIC DNA]</scope>
    <source>
        <strain evidence="2 3">CGMCC 4.7090</strain>
    </source>
</reference>
<accession>A0A327Z047</accession>
<dbReference type="Proteomes" id="UP000249341">
    <property type="component" value="Unassembled WGS sequence"/>
</dbReference>
<evidence type="ECO:0000256" key="1">
    <source>
        <dbReference type="SAM" id="MobiDB-lite"/>
    </source>
</evidence>
<evidence type="ECO:0000313" key="3">
    <source>
        <dbReference type="Proteomes" id="UP000249341"/>
    </source>
</evidence>
<dbReference type="AlphaFoldDB" id="A0A327Z047"/>
<name>A0A327Z047_9ACTN</name>
<comment type="caution">
    <text evidence="2">The sequence shown here is derived from an EMBL/GenBank/DDBJ whole genome shotgun (WGS) entry which is preliminary data.</text>
</comment>
<organism evidence="2 3">
    <name type="scientific">Actinoplanes lutulentus</name>
    <dbReference type="NCBI Taxonomy" id="1287878"/>
    <lineage>
        <taxon>Bacteria</taxon>
        <taxon>Bacillati</taxon>
        <taxon>Actinomycetota</taxon>
        <taxon>Actinomycetes</taxon>
        <taxon>Micromonosporales</taxon>
        <taxon>Micromonosporaceae</taxon>
        <taxon>Actinoplanes</taxon>
    </lineage>
</organism>
<keyword evidence="3" id="KW-1185">Reference proteome</keyword>
<sequence>MAFSFRAGAGASGHHRACPGLTGLRAVTATDRAGLRTSSPPHLRAGATADRAGLRTAGAAGTNRTGLRTGTVRSGAGLSRSRDTRHARTCLSCFRSLRAAPGRSATRTADRARLAGPSPACSGAGGGAERSRGSRAHHSGSALDSRSGLDSGTALGCSGHGGAAPGRAGALCAAARYVAGAVVVVRPVVAFRAVRRARAAGPANHSRLTGRGRRGRTPVLAGLRRNSGRTTLDPSRTRALDHT</sequence>
<feature type="region of interest" description="Disordered" evidence="1">
    <location>
        <begin position="224"/>
        <end position="243"/>
    </location>
</feature>
<feature type="region of interest" description="Disordered" evidence="1">
    <location>
        <begin position="57"/>
        <end position="83"/>
    </location>
</feature>
<gene>
    <name evidence="2" type="ORF">B0I29_126155</name>
</gene>
<feature type="region of interest" description="Disordered" evidence="1">
    <location>
        <begin position="102"/>
        <end position="150"/>
    </location>
</feature>